<dbReference type="Proteomes" id="UP000772618">
    <property type="component" value="Unassembled WGS sequence"/>
</dbReference>
<gene>
    <name evidence="1" type="ORF">KK060_24925</name>
</gene>
<evidence type="ECO:0000313" key="2">
    <source>
        <dbReference type="Proteomes" id="UP000772618"/>
    </source>
</evidence>
<name>A0ABS5VZ70_9BACT</name>
<protein>
    <submittedName>
        <fullName evidence="1">Uncharacterized protein</fullName>
    </submittedName>
</protein>
<sequence length="570" mass="63232">MKVKAYGKPEEWEKITKALTYDFEVEVKESGQNCSSNWDLITSIVLPSNFEQGKYYVNYAKTLAGGKDASLHSLSTVVDKSGNMYVLMTFVNTLVLNNNTTLINQDVKRDAVLIKYNRAGNLLWHRQYKIDYINIPSQPQGDNVGGILDLSINEDFLVVSLQFSSSASSADDEVINYGIRINDVVFDSNTPRGKYTLVEKISDKGSVIWGRKGINTSTSIYIDPIFGVDNNLIFTGFINAGIGKQDISFVKLSSLNGNVIEDYRIPVSYTGIVSLYFSSRVDISGNAYHLIQFKASSSQASFNININNSLYTFNMSLNNVPPIPKEVFLLLVYDKNGAYKTHKWIEVHSEINGGGVMYLQARSFNSIILNTYNYSISSNDFNLAGSSTGYLIEIDHNGITKNYLTGGVRPHEKNNQDDFVSVYGQQNSYYFNSGRLNLHSWSVEPLDISRTVISSSFDIVALYTDAFSWSGIASINGGNSPFTTASIENLIPNDGNTSGGRNLIFYKLDNYKICFKGNLCFRFTTPQQGVTVPVGLEDIVFDPQPETCAEASTQAVKAAIDQQVEQAITN</sequence>
<proteinExistence type="predicted"/>
<reference evidence="1 2" key="1">
    <citation type="submission" date="2021-05" db="EMBL/GenBank/DDBJ databases">
        <title>A Polyphasic approach of four new species of the genus Ohtaekwangia: Ohtaekwangia histidinii sp. nov., Ohtaekwangia cretensis sp. nov., Ohtaekwangia indiensis sp. nov., Ohtaekwangia reichenbachii sp. nov. from diverse environment.</title>
        <authorList>
            <person name="Octaviana S."/>
        </authorList>
    </citation>
    <scope>NUCLEOTIDE SEQUENCE [LARGE SCALE GENOMIC DNA]</scope>
    <source>
        <strain evidence="1 2">PWU20</strain>
    </source>
</reference>
<keyword evidence="2" id="KW-1185">Reference proteome</keyword>
<dbReference type="EMBL" id="JAHESD010000143">
    <property type="protein sequence ID" value="MBT1706541.1"/>
    <property type="molecule type" value="Genomic_DNA"/>
</dbReference>
<evidence type="ECO:0000313" key="1">
    <source>
        <dbReference type="EMBL" id="MBT1706541.1"/>
    </source>
</evidence>
<feature type="non-terminal residue" evidence="1">
    <location>
        <position position="570"/>
    </location>
</feature>
<accession>A0ABS5VZ70</accession>
<organism evidence="1 2">
    <name type="scientific">Chryseosolibacter indicus</name>
    <dbReference type="NCBI Taxonomy" id="2782351"/>
    <lineage>
        <taxon>Bacteria</taxon>
        <taxon>Pseudomonadati</taxon>
        <taxon>Bacteroidota</taxon>
        <taxon>Cytophagia</taxon>
        <taxon>Cytophagales</taxon>
        <taxon>Chryseotaleaceae</taxon>
        <taxon>Chryseosolibacter</taxon>
    </lineage>
</organism>
<comment type="caution">
    <text evidence="1">The sequence shown here is derived from an EMBL/GenBank/DDBJ whole genome shotgun (WGS) entry which is preliminary data.</text>
</comment>